<keyword evidence="1" id="KW-0472">Membrane</keyword>
<evidence type="ECO:0000259" key="2">
    <source>
        <dbReference type="Pfam" id="PF07978"/>
    </source>
</evidence>
<dbReference type="RefSeq" id="WP_234982183.1">
    <property type="nucleotide sequence ID" value="NZ_FSRC01000002.1"/>
</dbReference>
<feature type="domain" description="NIPSNAP" evidence="2">
    <location>
        <begin position="54"/>
        <end position="158"/>
    </location>
</feature>
<accession>A0A1N6GKT3</accession>
<protein>
    <submittedName>
        <fullName evidence="3">NIPSNAP protein</fullName>
    </submittedName>
</protein>
<feature type="transmembrane region" description="Helical" evidence="1">
    <location>
        <begin position="30"/>
        <end position="48"/>
    </location>
</feature>
<dbReference type="Gene3D" id="3.30.70.100">
    <property type="match status" value="2"/>
</dbReference>
<gene>
    <name evidence="3" type="ORF">SAMN05444394_3329</name>
</gene>
<evidence type="ECO:0000256" key="1">
    <source>
        <dbReference type="SAM" id="Phobius"/>
    </source>
</evidence>
<dbReference type="SUPFAM" id="SSF54909">
    <property type="entry name" value="Dimeric alpha+beta barrel"/>
    <property type="match status" value="2"/>
</dbReference>
<dbReference type="AlphaFoldDB" id="A0A1N6GKT3"/>
<dbReference type="InterPro" id="IPR012577">
    <property type="entry name" value="NIPSNAP"/>
</dbReference>
<proteinExistence type="predicted"/>
<keyword evidence="1" id="KW-1133">Transmembrane helix</keyword>
<keyword evidence="4" id="KW-1185">Reference proteome</keyword>
<dbReference type="STRING" id="226505.SAMN05444394_3329"/>
<keyword evidence="1" id="KW-0812">Transmembrane</keyword>
<evidence type="ECO:0000313" key="3">
    <source>
        <dbReference type="EMBL" id="SIO08107.1"/>
    </source>
</evidence>
<dbReference type="Pfam" id="PF07978">
    <property type="entry name" value="NIPSNAP"/>
    <property type="match status" value="2"/>
</dbReference>
<organism evidence="3 4">
    <name type="scientific">Algoriphagus halophilus</name>
    <dbReference type="NCBI Taxonomy" id="226505"/>
    <lineage>
        <taxon>Bacteria</taxon>
        <taxon>Pseudomonadati</taxon>
        <taxon>Bacteroidota</taxon>
        <taxon>Cytophagia</taxon>
        <taxon>Cytophagales</taxon>
        <taxon>Cyclobacteriaceae</taxon>
        <taxon>Algoriphagus</taxon>
    </lineage>
</organism>
<evidence type="ECO:0000313" key="4">
    <source>
        <dbReference type="Proteomes" id="UP000185221"/>
    </source>
</evidence>
<sequence length="283" mass="33184">MEVQDNFFVQKGYFEQSKPKTYHVMNRKNFIFTLCIVFSFFLSSSLFAQKRDIYELITYHIESADQEAMLDAYLENAFIPAAHRHGVSNVGVFKPIASQPDAGQKVYVFIPFKSLSEFEAFEGKLLKDQKYLSDGDAYINAAFDNPPYKRMETSIMKAMTEHPKYAPSKLTNSKKDRIYELRSYEGPTERLYRQKVKMFNSGEMEIFDRLNCSPVFYAETIAGANMPNLMYMTTHENMDVRNEHWKQFGVDPKWVEMRDIEEYKNTVSRNDTRLLYPTDYSDL</sequence>
<name>A0A1N6GKT3_9BACT</name>
<dbReference type="InterPro" id="IPR011008">
    <property type="entry name" value="Dimeric_a/b-barrel"/>
</dbReference>
<dbReference type="EMBL" id="FSRC01000002">
    <property type="protein sequence ID" value="SIO08107.1"/>
    <property type="molecule type" value="Genomic_DNA"/>
</dbReference>
<feature type="domain" description="NIPSNAP" evidence="2">
    <location>
        <begin position="179"/>
        <end position="281"/>
    </location>
</feature>
<reference evidence="4" key="1">
    <citation type="submission" date="2016-11" db="EMBL/GenBank/DDBJ databases">
        <authorList>
            <person name="Varghese N."/>
            <person name="Submissions S."/>
        </authorList>
    </citation>
    <scope>NUCLEOTIDE SEQUENCE [LARGE SCALE GENOMIC DNA]</scope>
    <source>
        <strain evidence="4">DSM 15292</strain>
    </source>
</reference>
<dbReference type="Proteomes" id="UP000185221">
    <property type="component" value="Unassembled WGS sequence"/>
</dbReference>